<feature type="transmembrane region" description="Helical" evidence="1">
    <location>
        <begin position="410"/>
        <end position="427"/>
    </location>
</feature>
<feature type="transmembrane region" description="Helical" evidence="1">
    <location>
        <begin position="253"/>
        <end position="274"/>
    </location>
</feature>
<proteinExistence type="predicted"/>
<evidence type="ECO:0000313" key="2">
    <source>
        <dbReference type="EMBL" id="CAA9239120.1"/>
    </source>
</evidence>
<dbReference type="EMBL" id="CADCTQ010000127">
    <property type="protein sequence ID" value="CAA9239120.1"/>
    <property type="molecule type" value="Genomic_DNA"/>
</dbReference>
<dbReference type="AlphaFoldDB" id="A0A6J4I0X0"/>
<protein>
    <recommendedName>
        <fullName evidence="3">Glycosyltransferase RgtA/B/C/D-like domain-containing protein</fullName>
    </recommendedName>
</protein>
<organism evidence="2">
    <name type="scientific">uncultured Cytophagales bacterium</name>
    <dbReference type="NCBI Taxonomy" id="158755"/>
    <lineage>
        <taxon>Bacteria</taxon>
        <taxon>Pseudomonadati</taxon>
        <taxon>Bacteroidota</taxon>
        <taxon>Sphingobacteriia</taxon>
        <taxon>Sphingobacteriales</taxon>
        <taxon>environmental samples</taxon>
    </lineage>
</organism>
<feature type="transmembrane region" description="Helical" evidence="1">
    <location>
        <begin position="375"/>
        <end position="398"/>
    </location>
</feature>
<reference evidence="2" key="1">
    <citation type="submission" date="2020-02" db="EMBL/GenBank/DDBJ databases">
        <authorList>
            <person name="Meier V. D."/>
        </authorList>
    </citation>
    <scope>NUCLEOTIDE SEQUENCE</scope>
    <source>
        <strain evidence="2">AVDCRST_MAG56</strain>
    </source>
</reference>
<gene>
    <name evidence="2" type="ORF">AVDCRST_MAG56-1566</name>
</gene>
<feature type="transmembrane region" description="Helical" evidence="1">
    <location>
        <begin position="128"/>
        <end position="150"/>
    </location>
</feature>
<feature type="transmembrane region" description="Helical" evidence="1">
    <location>
        <begin position="186"/>
        <end position="203"/>
    </location>
</feature>
<evidence type="ECO:0000256" key="1">
    <source>
        <dbReference type="SAM" id="Phobius"/>
    </source>
</evidence>
<keyword evidence="1" id="KW-0812">Transmembrane</keyword>
<feature type="transmembrane region" description="Helical" evidence="1">
    <location>
        <begin position="215"/>
        <end position="241"/>
    </location>
</feature>
<keyword evidence="1" id="KW-1133">Transmembrane helix</keyword>
<keyword evidence="1" id="KW-0472">Membrane</keyword>
<feature type="transmembrane region" description="Helical" evidence="1">
    <location>
        <begin position="35"/>
        <end position="57"/>
    </location>
</feature>
<feature type="transmembrane region" description="Helical" evidence="1">
    <location>
        <begin position="162"/>
        <end position="180"/>
    </location>
</feature>
<evidence type="ECO:0008006" key="3">
    <source>
        <dbReference type="Google" id="ProtNLM"/>
    </source>
</evidence>
<accession>A0A6J4I0X0</accession>
<name>A0A6J4I0X0_9SPHI</name>
<sequence>MALKDLLLTPLYLPFILLLAVWLRTKMTDSVTRRYFLPGLFVKIIGAVALGLIYQFYYGGGDTFNFFHDSNLIWEAFLNDPFTGLELIVADNNFHTGLYQYTSRMHFYVDPYTYQVVRLSGFFGLFTFHTYTLIAILFAFVSFTGVWALYKVFYDLYPHLHKQIALAVLFMPSVFFWGSGLMKDTITLGALGWLFHAFYFGVIRRRSLAVNGTMIILCILIIKAIKVYILLCFLPAAFLWIFLEYRAQIKSPALRFVSLPLVILMAVPLSYQAIVKITEENKRYQLENITTTTQVTATWLQQVGTMQSGSVYSLGEFDGTWTGMISKAPQAIFVTLYRPFLWESRNPVMVLSALEAAFFLFMTLKMLWRVKLKKLGSLIVGQPLVLFCLLFAITFSFAVGVSSYNFGTLVRYKIPMMPFFLVALYVLQGQAVKKRKKVRRFA</sequence>
<feature type="transmembrane region" description="Helical" evidence="1">
    <location>
        <begin position="6"/>
        <end position="23"/>
    </location>
</feature>